<accession>A0A1I7VKN9</accession>
<keyword evidence="1" id="KW-0732">Signal</keyword>
<evidence type="ECO:0000313" key="2">
    <source>
        <dbReference type="Proteomes" id="UP000095285"/>
    </source>
</evidence>
<proteinExistence type="predicted"/>
<organism evidence="2 3">
    <name type="scientific">Loa loa</name>
    <name type="common">Eye worm</name>
    <name type="synonym">Filaria loa</name>
    <dbReference type="NCBI Taxonomy" id="7209"/>
    <lineage>
        <taxon>Eukaryota</taxon>
        <taxon>Metazoa</taxon>
        <taxon>Ecdysozoa</taxon>
        <taxon>Nematoda</taxon>
        <taxon>Chromadorea</taxon>
        <taxon>Rhabditida</taxon>
        <taxon>Spirurina</taxon>
        <taxon>Spiruromorpha</taxon>
        <taxon>Filarioidea</taxon>
        <taxon>Onchocercidae</taxon>
        <taxon>Loa</taxon>
    </lineage>
</organism>
<feature type="chain" id="PRO_5009310091" evidence="1">
    <location>
        <begin position="22"/>
        <end position="251"/>
    </location>
</feature>
<sequence length="251" mass="28315">MKECLVIIIWLVASTTQKVTSIKCAECDYLPHTPISGTRTCPENCYGDICFIVVNNYYNETLISGCVNVDTGTRTFFRNHAYCYKRSQYTICGCTTLDRCNSPQAPFSMFTFVTTPFFEDCQFVPKYGDRRCNQFQCNITSAEDNSKTEMSLKGQQPEEGAKSNIIEVTVENVHIGDPPLVMLTTPHPKVSYSMNGIESTSDESGHHSAQINANYFQFSQRIFMQKAFSIRFFINASEIALSFIYVLGIAD</sequence>
<dbReference type="AlphaFoldDB" id="A0A1I7VKN9"/>
<reference evidence="2" key="1">
    <citation type="submission" date="2012-04" db="EMBL/GenBank/DDBJ databases">
        <title>The Genome Sequence of Loa loa.</title>
        <authorList>
            <consortium name="The Broad Institute Genome Sequencing Platform"/>
            <consortium name="Broad Institute Genome Sequencing Center for Infectious Disease"/>
            <person name="Nutman T.B."/>
            <person name="Fink D.L."/>
            <person name="Russ C."/>
            <person name="Young S."/>
            <person name="Zeng Q."/>
            <person name="Gargeya S."/>
            <person name="Alvarado L."/>
            <person name="Berlin A."/>
            <person name="Chapman S.B."/>
            <person name="Chen Z."/>
            <person name="Freedman E."/>
            <person name="Gellesch M."/>
            <person name="Goldberg J."/>
            <person name="Griggs A."/>
            <person name="Gujja S."/>
            <person name="Heilman E.R."/>
            <person name="Heiman D."/>
            <person name="Howarth C."/>
            <person name="Mehta T."/>
            <person name="Neiman D."/>
            <person name="Pearson M."/>
            <person name="Roberts A."/>
            <person name="Saif S."/>
            <person name="Shea T."/>
            <person name="Shenoy N."/>
            <person name="Sisk P."/>
            <person name="Stolte C."/>
            <person name="Sykes S."/>
            <person name="White J."/>
            <person name="Yandava C."/>
            <person name="Haas B."/>
            <person name="Henn M.R."/>
            <person name="Nusbaum C."/>
            <person name="Birren B."/>
        </authorList>
    </citation>
    <scope>NUCLEOTIDE SEQUENCE [LARGE SCALE GENOMIC DNA]</scope>
</reference>
<keyword evidence="2" id="KW-1185">Reference proteome</keyword>
<reference evidence="3" key="2">
    <citation type="submission" date="2016-11" db="UniProtKB">
        <authorList>
            <consortium name="WormBaseParasite"/>
        </authorList>
    </citation>
    <scope>IDENTIFICATION</scope>
</reference>
<dbReference type="WBParaSite" id="EN70_3628">
    <property type="protein sequence ID" value="EN70_3628"/>
    <property type="gene ID" value="EN70_3628"/>
</dbReference>
<evidence type="ECO:0000256" key="1">
    <source>
        <dbReference type="SAM" id="SignalP"/>
    </source>
</evidence>
<evidence type="ECO:0000313" key="3">
    <source>
        <dbReference type="WBParaSite" id="EN70_3628"/>
    </source>
</evidence>
<feature type="signal peptide" evidence="1">
    <location>
        <begin position="1"/>
        <end position="21"/>
    </location>
</feature>
<dbReference type="Proteomes" id="UP000095285">
    <property type="component" value="Unassembled WGS sequence"/>
</dbReference>
<protein>
    <submittedName>
        <fullName evidence="3">UPAR/Ly6 domain-containing protein</fullName>
    </submittedName>
</protein>
<name>A0A1I7VKN9_LOALO</name>